<dbReference type="Proteomes" id="UP000594820">
    <property type="component" value="Segment"/>
</dbReference>
<sequence>MTGCTPYGVAHTLLALMVAELADTAAGVPAIRAVEPKPVATMEDCDQAWTSVATVGPFGEDADVSRCALQYLVTIHAGVYRCYPTADQNARPAEALINSAVRDKLDDMEAMRRAIVKLAEDPYIGAVNIGAWTPLGPLGARHGGYWRVPVVMDLGQFSSAVVPRQPGDPHAAG</sequence>
<accession>A0A7T1KS86</accession>
<gene>
    <name evidence="1" type="primary">23</name>
    <name evidence="1" type="ORF">SEA_LILBEANIE_23</name>
</gene>
<dbReference type="GeneID" id="63027135"/>
<protein>
    <submittedName>
        <fullName evidence="1">Uncharacterized protein</fullName>
    </submittedName>
</protein>
<evidence type="ECO:0000313" key="1">
    <source>
        <dbReference type="EMBL" id="QPO17101.1"/>
    </source>
</evidence>
<proteinExistence type="predicted"/>
<reference evidence="1 2" key="1">
    <citation type="submission" date="2020-12" db="EMBL/GenBank/DDBJ databases">
        <authorList>
            <person name="Mahalingham V.A."/>
            <person name="Abad L.A."/>
            <person name="Dennis E.A."/>
            <person name="Alston T.C."/>
            <person name="Buckley J.R."/>
            <person name="Cao N.T."/>
            <person name="Cole K.B."/>
            <person name="Davis H.C."/>
            <person name="Fisher D.E."/>
            <person name="Jennings A.R."/>
            <person name="Litwin A.R."/>
            <person name="McCartney J.B."/>
            <person name="Mitchell K.E."/>
            <person name="Nasser J.B."/>
            <person name="Paudel P."/>
            <person name="Richoux S.A."/>
            <person name="Sisung K.L."/>
            <person name="Smith M.L."/>
            <person name="Sonnier C.R."/>
            <person name="Underwood K.G."/>
            <person name="Hunter C.W."/>
            <person name="Gottschalck B.A."/>
            <person name="Wiggina Z.F."/>
            <person name="Spears T.J."/>
            <person name="Hancock A.M."/>
            <person name="Gissendanner C.R."/>
            <person name="Findley A.M."/>
            <person name="Garlena R.A."/>
            <person name="Russell D.A."/>
            <person name="Jacobs-Sera D."/>
            <person name="Hatfull G.F."/>
        </authorList>
    </citation>
    <scope>NUCLEOTIDE SEQUENCE [LARGE SCALE GENOMIC DNA]</scope>
</reference>
<name>A0A7T1KS86_9CAUD</name>
<organism evidence="1 2">
    <name type="scientific">Gordonia phage Lilbeanie</name>
    <dbReference type="NCBI Taxonomy" id="2794947"/>
    <lineage>
        <taxon>Viruses</taxon>
        <taxon>Duplodnaviria</taxon>
        <taxon>Heunggongvirae</taxon>
        <taxon>Uroviricota</taxon>
        <taxon>Caudoviricetes</taxon>
        <taxon>Stackebrandtviridae</taxon>
        <taxon>Lilbeanievirus</taxon>
        <taxon>Lilbeanievirus lilbeanie</taxon>
    </lineage>
</organism>
<dbReference type="KEGG" id="vg:63027135"/>
<keyword evidence="2" id="KW-1185">Reference proteome</keyword>
<dbReference type="EMBL" id="MW314850">
    <property type="protein sequence ID" value="QPO17101.1"/>
    <property type="molecule type" value="Genomic_DNA"/>
</dbReference>
<dbReference type="RefSeq" id="YP_010002584.1">
    <property type="nucleotide sequence ID" value="NC_053246.1"/>
</dbReference>
<evidence type="ECO:0000313" key="2">
    <source>
        <dbReference type="Proteomes" id="UP000594820"/>
    </source>
</evidence>